<feature type="region of interest" description="Disordered" evidence="1">
    <location>
        <begin position="1"/>
        <end position="79"/>
    </location>
</feature>
<feature type="compositionally biased region" description="Basic and acidic residues" evidence="1">
    <location>
        <begin position="139"/>
        <end position="183"/>
    </location>
</feature>
<evidence type="ECO:0000256" key="1">
    <source>
        <dbReference type="SAM" id="MobiDB-lite"/>
    </source>
</evidence>
<evidence type="ECO:0000313" key="3">
    <source>
        <dbReference type="Proteomes" id="UP001314229"/>
    </source>
</evidence>
<evidence type="ECO:0000313" key="2">
    <source>
        <dbReference type="EMBL" id="CAK6967698.1"/>
    </source>
</evidence>
<feature type="region of interest" description="Disordered" evidence="1">
    <location>
        <begin position="139"/>
        <end position="241"/>
    </location>
</feature>
<dbReference type="InterPro" id="IPR026185">
    <property type="entry name" value="EPSTI1"/>
</dbReference>
<feature type="compositionally biased region" description="Basic residues" evidence="1">
    <location>
        <begin position="1"/>
        <end position="10"/>
    </location>
</feature>
<dbReference type="CDD" id="cd14279">
    <property type="entry name" value="CUE"/>
    <property type="match status" value="1"/>
</dbReference>
<comment type="caution">
    <text evidence="2">The sequence shown here is derived from an EMBL/GenBank/DDBJ whole genome shotgun (WGS) entry which is preliminary data.</text>
</comment>
<feature type="compositionally biased region" description="Low complexity" evidence="1">
    <location>
        <begin position="206"/>
        <end position="221"/>
    </location>
</feature>
<feature type="compositionally biased region" description="Basic and acidic residues" evidence="1">
    <location>
        <begin position="295"/>
        <end position="305"/>
    </location>
</feature>
<proteinExistence type="predicted"/>
<dbReference type="PANTHER" id="PTHR22529">
    <property type="entry name" value="EPITHELIAL-STROMAL INTERACTION PROTEIN 1"/>
    <property type="match status" value="1"/>
</dbReference>
<accession>A0AAV1P8L3</accession>
<feature type="compositionally biased region" description="Basic and acidic residues" evidence="1">
    <location>
        <begin position="224"/>
        <end position="241"/>
    </location>
</feature>
<dbReference type="EMBL" id="CAWUFR010000108">
    <property type="protein sequence ID" value="CAK6967698.1"/>
    <property type="molecule type" value="Genomic_DNA"/>
</dbReference>
<keyword evidence="3" id="KW-1185">Reference proteome</keyword>
<reference evidence="2 3" key="1">
    <citation type="submission" date="2024-01" db="EMBL/GenBank/DDBJ databases">
        <authorList>
            <person name="Alioto T."/>
            <person name="Alioto T."/>
            <person name="Gomez Garrido J."/>
        </authorList>
    </citation>
    <scope>NUCLEOTIDE SEQUENCE [LARGE SCALE GENOMIC DNA]</scope>
</reference>
<protein>
    <submittedName>
        <fullName evidence="2">Epithelial-stromal interaction protein 1</fullName>
    </submittedName>
</protein>
<feature type="compositionally biased region" description="Basic and acidic residues" evidence="1">
    <location>
        <begin position="11"/>
        <end position="32"/>
    </location>
</feature>
<dbReference type="AlphaFoldDB" id="A0AAV1P8L3"/>
<feature type="compositionally biased region" description="Basic and acidic residues" evidence="1">
    <location>
        <begin position="189"/>
        <end position="205"/>
    </location>
</feature>
<sequence>MDPFHNKRYQRPTDNRRSTAANPRDRIDRTDGTDGTSDMSGNDTPDNPNTNVPDSGNPQGTDRQPRYAGGFTMIPPNEARRSQITTMAQIEEETYQRWRETNRVSSVQINPERLGGNVTLAEARERQLTGLRNAKVEKKVKKEEMDKMRRQEEEEKFQRVKAEQREKAERLEERKRQDDERRKAQFRQDQLRRTDNFLQSLERRTPAPVASSSATCTSSGSEAMKSKQEKPKKSGKEVEEDHRRVNYAFLAKLEGQRRGSENEPEWETERFNMASEEFKHQPSYAPGQQLPSTHLRPDPEQHGAEEADPQPDYEWDLMKLINNFPDCDSGFLEDILVQCNGDYQQAYIILISSLS</sequence>
<dbReference type="Proteomes" id="UP001314229">
    <property type="component" value="Unassembled WGS sequence"/>
</dbReference>
<feature type="compositionally biased region" description="Polar residues" evidence="1">
    <location>
        <begin position="52"/>
        <end position="62"/>
    </location>
</feature>
<feature type="region of interest" description="Disordered" evidence="1">
    <location>
        <begin position="254"/>
        <end position="308"/>
    </location>
</feature>
<organism evidence="2 3">
    <name type="scientific">Scomber scombrus</name>
    <name type="common">Atlantic mackerel</name>
    <name type="synonym">Scomber vernalis</name>
    <dbReference type="NCBI Taxonomy" id="13677"/>
    <lineage>
        <taxon>Eukaryota</taxon>
        <taxon>Metazoa</taxon>
        <taxon>Chordata</taxon>
        <taxon>Craniata</taxon>
        <taxon>Vertebrata</taxon>
        <taxon>Euteleostomi</taxon>
        <taxon>Actinopterygii</taxon>
        <taxon>Neopterygii</taxon>
        <taxon>Teleostei</taxon>
        <taxon>Neoteleostei</taxon>
        <taxon>Acanthomorphata</taxon>
        <taxon>Pelagiaria</taxon>
        <taxon>Scombriformes</taxon>
        <taxon>Scombridae</taxon>
        <taxon>Scomber</taxon>
    </lineage>
</organism>
<feature type="compositionally biased region" description="Low complexity" evidence="1">
    <location>
        <begin position="33"/>
        <end position="51"/>
    </location>
</feature>
<name>A0AAV1P8L3_SCOSC</name>
<gene>
    <name evidence="2" type="ORF">FSCOSCO3_A014680</name>
</gene>
<dbReference type="PANTHER" id="PTHR22529:SF1">
    <property type="entry name" value="EPITHELIAL-STROMAL INTERACTION PROTEIN 1"/>
    <property type="match status" value="1"/>
</dbReference>